<dbReference type="EMBL" id="SGPL01000053">
    <property type="protein sequence ID" value="THH19178.1"/>
    <property type="molecule type" value="Genomic_DNA"/>
</dbReference>
<accession>A0A4S4M450</accession>
<dbReference type="AlphaFoldDB" id="A0A4S4M450"/>
<feature type="chain" id="PRO_5020454900" description="DUF7729 domain-containing protein" evidence="1">
    <location>
        <begin position="17"/>
        <end position="326"/>
    </location>
</feature>
<organism evidence="3 4">
    <name type="scientific">Bondarzewia mesenterica</name>
    <dbReference type="NCBI Taxonomy" id="1095465"/>
    <lineage>
        <taxon>Eukaryota</taxon>
        <taxon>Fungi</taxon>
        <taxon>Dikarya</taxon>
        <taxon>Basidiomycota</taxon>
        <taxon>Agaricomycotina</taxon>
        <taxon>Agaricomycetes</taxon>
        <taxon>Russulales</taxon>
        <taxon>Bondarzewiaceae</taxon>
        <taxon>Bondarzewia</taxon>
    </lineage>
</organism>
<dbReference type="OrthoDB" id="5588482at2759"/>
<proteinExistence type="predicted"/>
<sequence length="326" mass="33232">MKSIAIVSLLTTAALAQSSPSAAASASATSNPLIPTSISSGCTDFLTSLNSNSSLASCIQPLVSATADFGPSSNATGNASASAISSALNNVCGSSSSCDDSVIRGMLANFYSACPAELTSKSNSDVIRTYDVIYALTPLKEAVCSKDDSGRYCVTTLSSIVSSSSVRVSTGSSSSSYIESIRDNLYNPVSSSSVARRAAEDQVALVPNVTTYRESNILFLFLDKSLSSDKLCTTCTRNVLTAYMNFETSVPYAPGINNSLLLAGQSDLYSGIQSTCGASFLQGSVQAAGGSISGGLLSAAPRSVDGKMATVTAMFGALLVGAVSLL</sequence>
<comment type="caution">
    <text evidence="3">The sequence shown here is derived from an EMBL/GenBank/DDBJ whole genome shotgun (WGS) entry which is preliminary data.</text>
</comment>
<protein>
    <recommendedName>
        <fullName evidence="2">DUF7729 domain-containing protein</fullName>
    </recommendedName>
</protein>
<reference evidence="3 4" key="1">
    <citation type="submission" date="2019-02" db="EMBL/GenBank/DDBJ databases">
        <title>Genome sequencing of the rare red list fungi Bondarzewia mesenterica.</title>
        <authorList>
            <person name="Buettner E."/>
            <person name="Kellner H."/>
        </authorList>
    </citation>
    <scope>NUCLEOTIDE SEQUENCE [LARGE SCALE GENOMIC DNA]</scope>
    <source>
        <strain evidence="3 4">DSM 108281</strain>
    </source>
</reference>
<gene>
    <name evidence="3" type="ORF">EW146_g1955</name>
</gene>
<evidence type="ECO:0000313" key="3">
    <source>
        <dbReference type="EMBL" id="THH19178.1"/>
    </source>
</evidence>
<keyword evidence="4" id="KW-1185">Reference proteome</keyword>
<dbReference type="InterPro" id="IPR056146">
    <property type="entry name" value="DUF7729"/>
</dbReference>
<feature type="signal peptide" evidence="1">
    <location>
        <begin position="1"/>
        <end position="16"/>
    </location>
</feature>
<evidence type="ECO:0000259" key="2">
    <source>
        <dbReference type="Pfam" id="PF24855"/>
    </source>
</evidence>
<evidence type="ECO:0000256" key="1">
    <source>
        <dbReference type="SAM" id="SignalP"/>
    </source>
</evidence>
<keyword evidence="1" id="KW-0732">Signal</keyword>
<evidence type="ECO:0000313" key="4">
    <source>
        <dbReference type="Proteomes" id="UP000310158"/>
    </source>
</evidence>
<dbReference type="Pfam" id="PF24855">
    <property type="entry name" value="DUF7729"/>
    <property type="match status" value="1"/>
</dbReference>
<feature type="domain" description="DUF7729" evidence="2">
    <location>
        <begin position="39"/>
        <end position="155"/>
    </location>
</feature>
<dbReference type="Proteomes" id="UP000310158">
    <property type="component" value="Unassembled WGS sequence"/>
</dbReference>
<name>A0A4S4M450_9AGAM</name>